<dbReference type="SUPFAM" id="SSF51905">
    <property type="entry name" value="FAD/NAD(P)-binding domain"/>
    <property type="match status" value="2"/>
</dbReference>
<dbReference type="AlphaFoldDB" id="A0AAD7YUE7"/>
<dbReference type="PANTHER" id="PTHR11552:SF147">
    <property type="entry name" value="CHOLINE DEHYDROGENASE, MITOCHONDRIAL"/>
    <property type="match status" value="1"/>
</dbReference>
<dbReference type="Pfam" id="PF13450">
    <property type="entry name" value="NAD_binding_8"/>
    <property type="match status" value="2"/>
</dbReference>
<dbReference type="EMBL" id="JARGEI010000007">
    <property type="protein sequence ID" value="KAJ8728575.1"/>
    <property type="molecule type" value="Genomic_DNA"/>
</dbReference>
<keyword evidence="3" id="KW-1185">Reference proteome</keyword>
<comment type="caution">
    <text evidence="2">The sequence shown here is derived from an EMBL/GenBank/DDBJ whole genome shotgun (WGS) entry which is preliminary data.</text>
</comment>
<dbReference type="Gene3D" id="3.30.560.10">
    <property type="entry name" value="Glucose Oxidase, domain 3"/>
    <property type="match status" value="2"/>
</dbReference>
<name>A0AAD7YUE7_MYTSE</name>
<reference evidence="2" key="1">
    <citation type="submission" date="2023-03" db="EMBL/GenBank/DDBJ databases">
        <title>Chromosome-level genomes of two armyworms, Mythimna separata and Mythimna loreyi, provide insights into the biosynthesis and reception of sex pheromones.</title>
        <authorList>
            <person name="Zhao H."/>
        </authorList>
    </citation>
    <scope>NUCLEOTIDE SEQUENCE</scope>
    <source>
        <strain evidence="2">BeijingLab</strain>
        <tissue evidence="2">Pupa</tissue>
    </source>
</reference>
<comment type="similarity">
    <text evidence="1">Belongs to the GMC oxidoreductase family.</text>
</comment>
<protein>
    <submittedName>
        <fullName evidence="2">Uncharacterized protein</fullName>
    </submittedName>
</protein>
<evidence type="ECO:0000313" key="2">
    <source>
        <dbReference type="EMBL" id="KAJ8728575.1"/>
    </source>
</evidence>
<evidence type="ECO:0000313" key="3">
    <source>
        <dbReference type="Proteomes" id="UP001231518"/>
    </source>
</evidence>
<dbReference type="PANTHER" id="PTHR11552">
    <property type="entry name" value="GLUCOSE-METHANOL-CHOLINE GMC OXIDOREDUCTASE"/>
    <property type="match status" value="1"/>
</dbReference>
<dbReference type="InterPro" id="IPR012132">
    <property type="entry name" value="GMC_OxRdtase"/>
</dbReference>
<organism evidence="2 3">
    <name type="scientific">Mythimna separata</name>
    <name type="common">Oriental armyworm</name>
    <name type="synonym">Pseudaletia separata</name>
    <dbReference type="NCBI Taxonomy" id="271217"/>
    <lineage>
        <taxon>Eukaryota</taxon>
        <taxon>Metazoa</taxon>
        <taxon>Ecdysozoa</taxon>
        <taxon>Arthropoda</taxon>
        <taxon>Hexapoda</taxon>
        <taxon>Insecta</taxon>
        <taxon>Pterygota</taxon>
        <taxon>Neoptera</taxon>
        <taxon>Endopterygota</taxon>
        <taxon>Lepidoptera</taxon>
        <taxon>Glossata</taxon>
        <taxon>Ditrysia</taxon>
        <taxon>Noctuoidea</taxon>
        <taxon>Noctuidae</taxon>
        <taxon>Noctuinae</taxon>
        <taxon>Hadenini</taxon>
        <taxon>Mythimna</taxon>
    </lineage>
</organism>
<sequence length="301" mass="33219">MWQKVATEVKDIELSLNSVTVSKSIPNINKVGVMYSAGVVSKIKTVQQGLRYLALLQFSAYLWPQQAIVEDGVSFDYIIVGAGTAGSVIANRLTEDENISVLLIEAGGDAPVEGVVPGCTLFLKRSRFDWNYTTENDEFTKKCHQKPYFEMSLGKMLGAAAITKIKTIQLGLKYLALLQFTAYLWPNQAIVEDGARFDYIVVGAGTAGSVIANRLTEDENVSVLLIEAGAEAPVESVVPGCTLFFQNTEFDWNFTTKNDEFTKKCHQKPNYEMSLGKMLGVAIGGGIDWMRNMVARLFRRS</sequence>
<dbReference type="Proteomes" id="UP001231518">
    <property type="component" value="Chromosome 19"/>
</dbReference>
<evidence type="ECO:0000256" key="1">
    <source>
        <dbReference type="ARBA" id="ARBA00010790"/>
    </source>
</evidence>
<gene>
    <name evidence="2" type="ORF">PYW07_006271</name>
</gene>
<dbReference type="Gene3D" id="3.50.50.60">
    <property type="entry name" value="FAD/NAD(P)-binding domain"/>
    <property type="match status" value="2"/>
</dbReference>
<dbReference type="InterPro" id="IPR036188">
    <property type="entry name" value="FAD/NAD-bd_sf"/>
</dbReference>
<accession>A0AAD7YUE7</accession>
<dbReference type="GO" id="GO:0050660">
    <property type="term" value="F:flavin adenine dinucleotide binding"/>
    <property type="evidence" value="ECO:0007669"/>
    <property type="project" value="InterPro"/>
</dbReference>
<proteinExistence type="inferred from homology"/>
<dbReference type="GO" id="GO:0016491">
    <property type="term" value="F:oxidoreductase activity"/>
    <property type="evidence" value="ECO:0007669"/>
    <property type="project" value="TreeGrafter"/>
</dbReference>